<keyword evidence="5" id="KW-1185">Reference proteome</keyword>
<dbReference type="PROSITE" id="PS00028">
    <property type="entry name" value="ZINC_FINGER_C2H2_1"/>
    <property type="match status" value="1"/>
</dbReference>
<dbReference type="InterPro" id="IPR013087">
    <property type="entry name" value="Znf_C2H2_type"/>
</dbReference>
<dbReference type="InterPro" id="IPR036236">
    <property type="entry name" value="Znf_C2H2_sf"/>
</dbReference>
<reference evidence="4" key="1">
    <citation type="submission" date="2020-05" db="EMBL/GenBank/DDBJ databases">
        <title>Mycena genomes resolve the evolution of fungal bioluminescence.</title>
        <authorList>
            <person name="Tsai I.J."/>
        </authorList>
    </citation>
    <scope>NUCLEOTIDE SEQUENCE</scope>
    <source>
        <strain evidence="4">CCC161011</strain>
    </source>
</reference>
<dbReference type="Gene3D" id="3.30.160.60">
    <property type="entry name" value="Classic Zinc Finger"/>
    <property type="match status" value="1"/>
</dbReference>
<evidence type="ECO:0000313" key="4">
    <source>
        <dbReference type="EMBL" id="KAF7336992.1"/>
    </source>
</evidence>
<feature type="region of interest" description="Disordered" evidence="2">
    <location>
        <begin position="246"/>
        <end position="335"/>
    </location>
</feature>
<keyword evidence="1" id="KW-0862">Zinc</keyword>
<dbReference type="PROSITE" id="PS50157">
    <property type="entry name" value="ZINC_FINGER_C2H2_2"/>
    <property type="match status" value="1"/>
</dbReference>
<keyword evidence="1" id="KW-0863">Zinc-finger</keyword>
<sequence length="533" mass="57882">MTEDYTPSIHIEPPPPDSDEQALFDFSTSSGMYDNNNYGPSFERDMNFGMSDRCYPSVPALFIQPSDSSTSELSPLDEIPFLPTEYRYSPSTSGRSSPIDAWSPVSSFSGDIFPDDASDDYWPHQQGLSVHSSPSLSPITSALDGVRLDERFPIRGPELQGVSPAEIWADGVGRGRSASFTASSTTDTQFYRNDSSVQHVIPQYTYSDTESLGTGMSWGLENQGNGDATTGDNLSTAGHLVQGWRYPSSEQSSTDSLHERPPASPSLLTVPGLQRRPACSARQRSRSHSDLSSLMPPELDSGRGRGHHRTTLSIPNSRSVSNGSRGSSRDVSPHGAVFFNDVQTPASYSPSSPASPAFEDAEIGADGVTVGRRRTFTAIRGPDELLAPISTLSRASSAPSSKARRSKVVSSLRNNSGQGVFKMVKTEPSSSTFLSPHGSEGSQQEFRVAQPVSAPSFKAEVASKKIRQASNARRINAALFTCPLETCSSTFTARHNLLNHINSHNKYRPHRCMCGMSFTTQGVLNRHKKRCRK</sequence>
<dbReference type="AlphaFoldDB" id="A0A8H6X9L3"/>
<feature type="compositionally biased region" description="Low complexity" evidence="2">
    <location>
        <begin position="316"/>
        <end position="326"/>
    </location>
</feature>
<feature type="domain" description="C2H2-type" evidence="3">
    <location>
        <begin position="480"/>
        <end position="509"/>
    </location>
</feature>
<protein>
    <submittedName>
        <fullName evidence="4">C2H2-type domain-containing protein</fullName>
    </submittedName>
</protein>
<gene>
    <name evidence="4" type="ORF">MVEN_02135700</name>
</gene>
<name>A0A8H6X9L3_9AGAR</name>
<evidence type="ECO:0000256" key="2">
    <source>
        <dbReference type="SAM" id="MobiDB-lite"/>
    </source>
</evidence>
<dbReference type="EMBL" id="JACAZI010000022">
    <property type="protein sequence ID" value="KAF7336992.1"/>
    <property type="molecule type" value="Genomic_DNA"/>
</dbReference>
<comment type="caution">
    <text evidence="4">The sequence shown here is derived from an EMBL/GenBank/DDBJ whole genome shotgun (WGS) entry which is preliminary data.</text>
</comment>
<dbReference type="GO" id="GO:0008270">
    <property type="term" value="F:zinc ion binding"/>
    <property type="evidence" value="ECO:0007669"/>
    <property type="project" value="UniProtKB-KW"/>
</dbReference>
<evidence type="ECO:0000313" key="5">
    <source>
        <dbReference type="Proteomes" id="UP000620124"/>
    </source>
</evidence>
<evidence type="ECO:0000259" key="3">
    <source>
        <dbReference type="PROSITE" id="PS50157"/>
    </source>
</evidence>
<proteinExistence type="predicted"/>
<dbReference type="Proteomes" id="UP000620124">
    <property type="component" value="Unassembled WGS sequence"/>
</dbReference>
<dbReference type="SUPFAM" id="SSF57667">
    <property type="entry name" value="beta-beta-alpha zinc fingers"/>
    <property type="match status" value="1"/>
</dbReference>
<evidence type="ECO:0000256" key="1">
    <source>
        <dbReference type="PROSITE-ProRule" id="PRU00042"/>
    </source>
</evidence>
<accession>A0A8H6X9L3</accession>
<keyword evidence="1" id="KW-0479">Metal-binding</keyword>
<feature type="region of interest" description="Disordered" evidence="2">
    <location>
        <begin position="1"/>
        <end position="22"/>
    </location>
</feature>
<dbReference type="OrthoDB" id="3437960at2759"/>
<organism evidence="4 5">
    <name type="scientific">Mycena venus</name>
    <dbReference type="NCBI Taxonomy" id="2733690"/>
    <lineage>
        <taxon>Eukaryota</taxon>
        <taxon>Fungi</taxon>
        <taxon>Dikarya</taxon>
        <taxon>Basidiomycota</taxon>
        <taxon>Agaricomycotina</taxon>
        <taxon>Agaricomycetes</taxon>
        <taxon>Agaricomycetidae</taxon>
        <taxon>Agaricales</taxon>
        <taxon>Marasmiineae</taxon>
        <taxon>Mycenaceae</taxon>
        <taxon>Mycena</taxon>
    </lineage>
</organism>
<feature type="region of interest" description="Disordered" evidence="2">
    <location>
        <begin position="393"/>
        <end position="412"/>
    </location>
</feature>